<keyword evidence="3 4" id="KW-0732">Signal</keyword>
<dbReference type="PANTHER" id="PTHR30061:SF50">
    <property type="entry name" value="MALTOSE_MALTODEXTRIN-BINDING PERIPLASMIC PROTEIN"/>
    <property type="match status" value="1"/>
</dbReference>
<dbReference type="GO" id="GO:0055052">
    <property type="term" value="C:ATP-binding cassette (ABC) transporter complex, substrate-binding subunit-containing"/>
    <property type="evidence" value="ECO:0007669"/>
    <property type="project" value="TreeGrafter"/>
</dbReference>
<proteinExistence type="inferred from homology"/>
<dbReference type="AlphaFoldDB" id="A0A3P1VBZ3"/>
<dbReference type="EMBL" id="RQZC01000001">
    <property type="protein sequence ID" value="RRD30935.1"/>
    <property type="molecule type" value="Genomic_DNA"/>
</dbReference>
<dbReference type="OrthoDB" id="366726at2"/>
<dbReference type="SUPFAM" id="SSF53850">
    <property type="entry name" value="Periplasmic binding protein-like II"/>
    <property type="match status" value="1"/>
</dbReference>
<accession>A0A3P1VBZ3</accession>
<dbReference type="PROSITE" id="PS51257">
    <property type="entry name" value="PROKAR_LIPOPROTEIN"/>
    <property type="match status" value="1"/>
</dbReference>
<dbReference type="GO" id="GO:1901982">
    <property type="term" value="F:maltose binding"/>
    <property type="evidence" value="ECO:0007669"/>
    <property type="project" value="TreeGrafter"/>
</dbReference>
<dbReference type="PANTHER" id="PTHR30061">
    <property type="entry name" value="MALTOSE-BINDING PERIPLASMIC PROTEIN"/>
    <property type="match status" value="1"/>
</dbReference>
<dbReference type="Pfam" id="PF13416">
    <property type="entry name" value="SBP_bac_8"/>
    <property type="match status" value="1"/>
</dbReference>
<evidence type="ECO:0000256" key="4">
    <source>
        <dbReference type="SAM" id="SignalP"/>
    </source>
</evidence>
<gene>
    <name evidence="5" type="ORF">EII10_02305</name>
</gene>
<sequence length="407" mass="40360">MIITRRALGLSATAVAAAALSGCSLFSSDEESSAEESSLVLLVESSGQAETAALRDAVEAFTDKTGVAVVLQVTTELEQELSRGLAGDSPVDVFHLTPGLLAAHAQAGSLHPYGDQLAVKDDLAPALVAAATYGGVFYGAPTPAATLALFINTDLWASAGLSEADYPTTWEELEQVGTALAGGQGAGLVLGPQYSRLGAFMVQAGGGLTDAEGAITANSEGSVAGLSQVKSLLDAGAATLAPELEASSGGEAFGAGQAAMTIESTAFVGVLASQHPELGYAVVELPAGPAGQGSLQFSRVYGIAAACPRKEEALSLVEFLTSAEQQAPLAAAAGAVPSSMSAATAWSQENPGLAAFAAALPYAAGMPALAGAGDALADLDAQLAGLAGADPRAILDSAQVNLEAVTS</sequence>
<organism evidence="5 6">
    <name type="scientific">Actinomyces bowdenii</name>
    <dbReference type="NCBI Taxonomy" id="131109"/>
    <lineage>
        <taxon>Bacteria</taxon>
        <taxon>Bacillati</taxon>
        <taxon>Actinomycetota</taxon>
        <taxon>Actinomycetes</taxon>
        <taxon>Actinomycetales</taxon>
        <taxon>Actinomycetaceae</taxon>
        <taxon>Actinomyces</taxon>
    </lineage>
</organism>
<comment type="caution">
    <text evidence="5">The sequence shown here is derived from an EMBL/GenBank/DDBJ whole genome shotgun (WGS) entry which is preliminary data.</text>
</comment>
<dbReference type="Proteomes" id="UP000271272">
    <property type="component" value="Unassembled WGS sequence"/>
</dbReference>
<feature type="chain" id="PRO_5039054910" evidence="4">
    <location>
        <begin position="17"/>
        <end position="407"/>
    </location>
</feature>
<evidence type="ECO:0000313" key="5">
    <source>
        <dbReference type="EMBL" id="RRD30935.1"/>
    </source>
</evidence>
<dbReference type="GO" id="GO:0015768">
    <property type="term" value="P:maltose transport"/>
    <property type="evidence" value="ECO:0007669"/>
    <property type="project" value="TreeGrafter"/>
</dbReference>
<evidence type="ECO:0000256" key="2">
    <source>
        <dbReference type="ARBA" id="ARBA00022448"/>
    </source>
</evidence>
<reference evidence="5 6" key="1">
    <citation type="submission" date="2018-11" db="EMBL/GenBank/DDBJ databases">
        <title>Genomes From Bacteria Associated with the Canine Oral Cavity: a Test Case for Automated Genome-Based Taxonomic Assignment.</title>
        <authorList>
            <person name="Coil D.A."/>
            <person name="Jospin G."/>
            <person name="Darling A.E."/>
            <person name="Wallis C."/>
            <person name="Davis I.J."/>
            <person name="Harris S."/>
            <person name="Eisen J.A."/>
            <person name="Holcombe L.J."/>
            <person name="O'Flynn C."/>
        </authorList>
    </citation>
    <scope>NUCLEOTIDE SEQUENCE [LARGE SCALE GENOMIC DNA]</scope>
    <source>
        <strain evidence="5 6">OH5050</strain>
    </source>
</reference>
<evidence type="ECO:0000313" key="6">
    <source>
        <dbReference type="Proteomes" id="UP000271272"/>
    </source>
</evidence>
<evidence type="ECO:0000256" key="1">
    <source>
        <dbReference type="ARBA" id="ARBA00008520"/>
    </source>
</evidence>
<dbReference type="GO" id="GO:0042956">
    <property type="term" value="P:maltodextrin transmembrane transport"/>
    <property type="evidence" value="ECO:0007669"/>
    <property type="project" value="TreeGrafter"/>
</dbReference>
<protein>
    <submittedName>
        <fullName evidence="5">Extracellular solute-binding protein</fullName>
    </submittedName>
</protein>
<dbReference type="RefSeq" id="WP_124932847.1">
    <property type="nucleotide sequence ID" value="NZ_RQZC01000001.1"/>
</dbReference>
<dbReference type="Gene3D" id="3.40.190.10">
    <property type="entry name" value="Periplasmic binding protein-like II"/>
    <property type="match status" value="1"/>
</dbReference>
<name>A0A3P1VBZ3_9ACTO</name>
<comment type="similarity">
    <text evidence="1">Belongs to the bacterial solute-binding protein 1 family.</text>
</comment>
<feature type="signal peptide" evidence="4">
    <location>
        <begin position="1"/>
        <end position="16"/>
    </location>
</feature>
<keyword evidence="6" id="KW-1185">Reference proteome</keyword>
<evidence type="ECO:0000256" key="3">
    <source>
        <dbReference type="ARBA" id="ARBA00022729"/>
    </source>
</evidence>
<dbReference type="InterPro" id="IPR006059">
    <property type="entry name" value="SBP"/>
</dbReference>
<keyword evidence="2" id="KW-0813">Transport</keyword>